<dbReference type="AlphaFoldDB" id="A0A235BZ89"/>
<protein>
    <submittedName>
        <fullName evidence="1">Uncharacterized protein</fullName>
    </submittedName>
</protein>
<comment type="caution">
    <text evidence="1">The sequence shown here is derived from an EMBL/GenBank/DDBJ whole genome shotgun (WGS) entry which is preliminary data.</text>
</comment>
<accession>A0A235BZ89</accession>
<gene>
    <name evidence="1" type="ORF">CH333_00640</name>
</gene>
<proteinExistence type="predicted"/>
<reference evidence="1 2" key="1">
    <citation type="submission" date="2017-07" db="EMBL/GenBank/DDBJ databases">
        <title>Recovery of genomes from metagenomes via a dereplication, aggregation, and scoring strategy.</title>
        <authorList>
            <person name="Sieber C.M."/>
            <person name="Probst A.J."/>
            <person name="Sharrar A."/>
            <person name="Thomas B.C."/>
            <person name="Hess M."/>
            <person name="Tringe S.G."/>
            <person name="Banfield J.F."/>
        </authorList>
    </citation>
    <scope>NUCLEOTIDE SEQUENCE [LARGE SCALE GENOMIC DNA]</scope>
    <source>
        <strain evidence="1">JGI_Cruoil_03_44_89</strain>
    </source>
</reference>
<evidence type="ECO:0000313" key="2">
    <source>
        <dbReference type="Proteomes" id="UP000215215"/>
    </source>
</evidence>
<dbReference type="Proteomes" id="UP000215215">
    <property type="component" value="Unassembled WGS sequence"/>
</dbReference>
<organism evidence="1 2">
    <name type="scientific">candidate division WOR-3 bacterium JGI_Cruoil_03_44_89</name>
    <dbReference type="NCBI Taxonomy" id="1973748"/>
    <lineage>
        <taxon>Bacteria</taxon>
        <taxon>Bacteria division WOR-3</taxon>
    </lineage>
</organism>
<evidence type="ECO:0000313" key="1">
    <source>
        <dbReference type="EMBL" id="OYD17516.1"/>
    </source>
</evidence>
<sequence length="87" mass="10411">MLSRKPKEEYWKRRDKVRRVLIEWGIRNGLVRDINREHSVGVLEKIIEATQKRKPEEPARYFLNGLNYSRIKHGRSPLSVSLKNNKK</sequence>
<name>A0A235BZ89_UNCW3</name>
<dbReference type="EMBL" id="NOZQ01000009">
    <property type="protein sequence ID" value="OYD17516.1"/>
    <property type="molecule type" value="Genomic_DNA"/>
</dbReference>